<reference evidence="2 3" key="1">
    <citation type="submission" date="2015-04" db="EMBL/GenBank/DDBJ databases">
        <title>Complete genome sequence of Schizopora paradoxa KUC8140, a cosmopolitan wood degrader in East Asia.</title>
        <authorList>
            <consortium name="DOE Joint Genome Institute"/>
            <person name="Min B."/>
            <person name="Park H."/>
            <person name="Jang Y."/>
            <person name="Kim J.-J."/>
            <person name="Kim K.H."/>
            <person name="Pangilinan J."/>
            <person name="Lipzen A."/>
            <person name="Riley R."/>
            <person name="Grigoriev I.V."/>
            <person name="Spatafora J.W."/>
            <person name="Choi I.-G."/>
        </authorList>
    </citation>
    <scope>NUCLEOTIDE SEQUENCE [LARGE SCALE GENOMIC DNA]</scope>
    <source>
        <strain evidence="2 3">KUC8140</strain>
    </source>
</reference>
<evidence type="ECO:0000256" key="1">
    <source>
        <dbReference type="SAM" id="MobiDB-lite"/>
    </source>
</evidence>
<evidence type="ECO:0000313" key="3">
    <source>
        <dbReference type="Proteomes" id="UP000053477"/>
    </source>
</evidence>
<dbReference type="AlphaFoldDB" id="A0A0H2SD30"/>
<proteinExistence type="predicted"/>
<dbReference type="OrthoDB" id="3365698at2759"/>
<dbReference type="InterPro" id="IPR032675">
    <property type="entry name" value="LRR_dom_sf"/>
</dbReference>
<dbReference type="Gene3D" id="3.80.10.10">
    <property type="entry name" value="Ribonuclease Inhibitor"/>
    <property type="match status" value="1"/>
</dbReference>
<dbReference type="Proteomes" id="UP000053477">
    <property type="component" value="Unassembled WGS sequence"/>
</dbReference>
<gene>
    <name evidence="2" type="ORF">SCHPADRAFT_289227</name>
</gene>
<feature type="region of interest" description="Disordered" evidence="1">
    <location>
        <begin position="347"/>
        <end position="371"/>
    </location>
</feature>
<organism evidence="2 3">
    <name type="scientific">Schizopora paradoxa</name>
    <dbReference type="NCBI Taxonomy" id="27342"/>
    <lineage>
        <taxon>Eukaryota</taxon>
        <taxon>Fungi</taxon>
        <taxon>Dikarya</taxon>
        <taxon>Basidiomycota</taxon>
        <taxon>Agaricomycotina</taxon>
        <taxon>Agaricomycetes</taxon>
        <taxon>Hymenochaetales</taxon>
        <taxon>Schizoporaceae</taxon>
        <taxon>Schizopora</taxon>
    </lineage>
</organism>
<keyword evidence="3" id="KW-1185">Reference proteome</keyword>
<dbReference type="Gene3D" id="1.20.1280.50">
    <property type="match status" value="1"/>
</dbReference>
<accession>A0A0H2SD30</accession>
<evidence type="ECO:0000313" key="2">
    <source>
        <dbReference type="EMBL" id="KLO14866.1"/>
    </source>
</evidence>
<feature type="region of interest" description="Disordered" evidence="1">
    <location>
        <begin position="305"/>
        <end position="333"/>
    </location>
</feature>
<feature type="compositionally biased region" description="Low complexity" evidence="1">
    <location>
        <begin position="352"/>
        <end position="361"/>
    </location>
</feature>
<name>A0A0H2SD30_9AGAM</name>
<sequence length="539" mass="59730">MDVSALYAMLGIRPSPPPAPVYRWTTEIMALPTEILVSCFQLACDADAEEDANLKSNMLAAAPRPCHLPRAVALTHVCSRWRTIALDTPRLWSKTQITVRRVSPFSEGQRRFLEMWASRSQAVALDVHVVLSCEFEAAHEDEDALSVLQAIGQLAMQHKSASLPASDLMSRSAIIPDAEPMLESGLDIAASIAQETYSLYYMDAKDHETRTKSSLSPHANDNDDWDKQTSLYAVRVEGLRQHARPDGVGLPGLIRDRYGALQTSLTTLNLRGGAGGRQTQTLSAEDLLILLRDFQRLRHVQAHVTHQHDNQRLHVPGTPPALPHAPLAHHDPQMQNDGAELAEHVDNHHHNQLQQQQQQQPQHHHPDPEFDDEIVTAPHLQHLDLSWDAVANAGLALRALHAPALAQLALRRRGASPFWLGHWEHLLHFLSHSGAPPLQALVLKNLDCTTMHLGACVSLCAGSLEGLALDACVFDDSEMRGLREGVSRCGQFKMLSVVDCPGITKGWCDGMEKVMMRRGVETNIRMLEPKMMIKAPGMW</sequence>
<dbReference type="SUPFAM" id="SSF52047">
    <property type="entry name" value="RNI-like"/>
    <property type="match status" value="1"/>
</dbReference>
<protein>
    <submittedName>
        <fullName evidence="2">Uncharacterized protein</fullName>
    </submittedName>
</protein>
<dbReference type="InParanoid" id="A0A0H2SD30"/>
<dbReference type="EMBL" id="KQ085937">
    <property type="protein sequence ID" value="KLO14866.1"/>
    <property type="molecule type" value="Genomic_DNA"/>
</dbReference>